<dbReference type="EMBL" id="CM042886">
    <property type="protein sequence ID" value="KAI4342238.1"/>
    <property type="molecule type" value="Genomic_DNA"/>
</dbReference>
<protein>
    <submittedName>
        <fullName evidence="1">Uncharacterized protein</fullName>
    </submittedName>
</protein>
<reference evidence="2" key="1">
    <citation type="journal article" date="2023" name="Front. Plant Sci.">
        <title>Chromosomal-level genome assembly of Melastoma candidum provides insights into trichome evolution.</title>
        <authorList>
            <person name="Zhong Y."/>
            <person name="Wu W."/>
            <person name="Sun C."/>
            <person name="Zou P."/>
            <person name="Liu Y."/>
            <person name="Dai S."/>
            <person name="Zhou R."/>
        </authorList>
    </citation>
    <scope>NUCLEOTIDE SEQUENCE [LARGE SCALE GENOMIC DNA]</scope>
</reference>
<comment type="caution">
    <text evidence="1">The sequence shown here is derived from an EMBL/GenBank/DDBJ whole genome shotgun (WGS) entry which is preliminary data.</text>
</comment>
<keyword evidence="2" id="KW-1185">Reference proteome</keyword>
<evidence type="ECO:0000313" key="1">
    <source>
        <dbReference type="EMBL" id="KAI4342238.1"/>
    </source>
</evidence>
<sequence>MSSKCPNHEHKWRKFWRRAFQIGLVIFFILLLVVLITFAVLHPHKPRFVLQDATVYAFNVSTYPPNLLTSTFQVTILAHNPNDNIAIYYDWLDVYATYHDQQITLRSRIPPTYADHKEDDVWSPFIYGNSIPIAPYNAVLLSQDEGSGTVTVDIKIDGRLRWRVGAVTTGTYHIFVRCPAFISFGRESTGVSTGNNAVKYQLMQSCSVSV</sequence>
<organism evidence="1 2">
    <name type="scientific">Melastoma candidum</name>
    <dbReference type="NCBI Taxonomy" id="119954"/>
    <lineage>
        <taxon>Eukaryota</taxon>
        <taxon>Viridiplantae</taxon>
        <taxon>Streptophyta</taxon>
        <taxon>Embryophyta</taxon>
        <taxon>Tracheophyta</taxon>
        <taxon>Spermatophyta</taxon>
        <taxon>Magnoliopsida</taxon>
        <taxon>eudicotyledons</taxon>
        <taxon>Gunneridae</taxon>
        <taxon>Pentapetalae</taxon>
        <taxon>rosids</taxon>
        <taxon>malvids</taxon>
        <taxon>Myrtales</taxon>
        <taxon>Melastomataceae</taxon>
        <taxon>Melastomatoideae</taxon>
        <taxon>Melastomateae</taxon>
        <taxon>Melastoma</taxon>
    </lineage>
</organism>
<name>A0ACB9NZR2_9MYRT</name>
<gene>
    <name evidence="1" type="ORF">MLD38_026884</name>
</gene>
<accession>A0ACB9NZR2</accession>
<proteinExistence type="predicted"/>
<dbReference type="Proteomes" id="UP001057402">
    <property type="component" value="Chromosome 7"/>
</dbReference>
<evidence type="ECO:0000313" key="2">
    <source>
        <dbReference type="Proteomes" id="UP001057402"/>
    </source>
</evidence>